<dbReference type="GO" id="GO:0032049">
    <property type="term" value="P:cardiolipin biosynthetic process"/>
    <property type="evidence" value="ECO:0007669"/>
    <property type="project" value="UniProtKB-UniRule"/>
</dbReference>
<dbReference type="EMBL" id="UGGP01000001">
    <property type="protein sequence ID" value="STO08640.1"/>
    <property type="molecule type" value="Genomic_DNA"/>
</dbReference>
<evidence type="ECO:0000313" key="17">
    <source>
        <dbReference type="Proteomes" id="UP000254060"/>
    </source>
</evidence>
<evidence type="ECO:0000259" key="15">
    <source>
        <dbReference type="PROSITE" id="PS50035"/>
    </source>
</evidence>
<reference evidence="16 17" key="1">
    <citation type="submission" date="2018-06" db="EMBL/GenBank/DDBJ databases">
        <authorList>
            <consortium name="Pathogen Informatics"/>
            <person name="Doyle S."/>
        </authorList>
    </citation>
    <scope>NUCLEOTIDE SEQUENCE [LARGE SCALE GENOMIC DNA]</scope>
    <source>
        <strain evidence="16 17">NCTC13163</strain>
    </source>
</reference>
<feature type="active site" evidence="13">
    <location>
        <position position="250"/>
    </location>
</feature>
<feature type="domain" description="PLD phosphodiesterase" evidence="15">
    <location>
        <begin position="416"/>
        <end position="443"/>
    </location>
</feature>
<dbReference type="SMART" id="SM00155">
    <property type="entry name" value="PLDc"/>
    <property type="match status" value="2"/>
</dbReference>
<dbReference type="FunFam" id="3.30.870.10:FF:000014">
    <property type="entry name" value="Cardiolipin synthase"/>
    <property type="match status" value="1"/>
</dbReference>
<dbReference type="RefSeq" id="WP_024369937.1">
    <property type="nucleotide sequence ID" value="NZ_UGGP01000001.1"/>
</dbReference>
<organism evidence="16 17">
    <name type="scientific">Exiguobacterium aurantiacum</name>
    <dbReference type="NCBI Taxonomy" id="33987"/>
    <lineage>
        <taxon>Bacteria</taxon>
        <taxon>Bacillati</taxon>
        <taxon>Bacillota</taxon>
        <taxon>Bacilli</taxon>
        <taxon>Bacillales</taxon>
        <taxon>Bacillales Family XII. Incertae Sedis</taxon>
        <taxon>Exiguobacterium</taxon>
    </lineage>
</organism>
<dbReference type="NCBIfam" id="TIGR04265">
    <property type="entry name" value="bac_cardiolipin"/>
    <property type="match status" value="1"/>
</dbReference>
<dbReference type="AlphaFoldDB" id="A0A377FV05"/>
<dbReference type="STRING" id="1397694.GCA_000702585_02506"/>
<evidence type="ECO:0000256" key="13">
    <source>
        <dbReference type="HAMAP-Rule" id="MF_01916"/>
    </source>
</evidence>
<keyword evidence="7 13" id="KW-1133">Transmembrane helix</keyword>
<comment type="catalytic activity">
    <reaction evidence="13">
        <text>2 a 1,2-diacyl-sn-glycero-3-phospho-(1'-sn-glycerol) = a cardiolipin + glycerol</text>
        <dbReference type="Rhea" id="RHEA:31451"/>
        <dbReference type="ChEBI" id="CHEBI:17754"/>
        <dbReference type="ChEBI" id="CHEBI:62237"/>
        <dbReference type="ChEBI" id="CHEBI:64716"/>
    </reaction>
</comment>
<dbReference type="GO" id="GO:0005886">
    <property type="term" value="C:plasma membrane"/>
    <property type="evidence" value="ECO:0007669"/>
    <property type="project" value="UniProtKB-SubCell"/>
</dbReference>
<feature type="active site" evidence="13">
    <location>
        <position position="421"/>
    </location>
</feature>
<keyword evidence="11 13" id="KW-1208">Phospholipid metabolism</keyword>
<keyword evidence="4 13" id="KW-0808">Transferase</keyword>
<feature type="active site" evidence="13">
    <location>
        <position position="428"/>
    </location>
</feature>
<evidence type="ECO:0000256" key="1">
    <source>
        <dbReference type="ARBA" id="ARBA00004651"/>
    </source>
</evidence>
<dbReference type="HAMAP" id="MF_01916">
    <property type="entry name" value="Cardiolipin_synth_Cls"/>
    <property type="match status" value="1"/>
</dbReference>
<keyword evidence="3 13" id="KW-0444">Lipid biosynthesis</keyword>
<keyword evidence="10 13" id="KW-0594">Phospholipid biosynthesis</keyword>
<dbReference type="InterPro" id="IPR022924">
    <property type="entry name" value="Cardiolipin_synthase"/>
</dbReference>
<evidence type="ECO:0000256" key="11">
    <source>
        <dbReference type="ARBA" id="ARBA00023264"/>
    </source>
</evidence>
<comment type="function">
    <text evidence="12 13">Catalyzes the reversible phosphatidyl group transfer from one phosphatidylglycerol molecule to another to form cardiolipin (CL) (diphosphatidylglycerol) and glycerol.</text>
</comment>
<comment type="subcellular location">
    <subcellularLocation>
        <location evidence="1 13">Cell membrane</location>
        <topology evidence="1 13">Multi-pass membrane protein</topology>
    </subcellularLocation>
</comment>
<dbReference type="PANTHER" id="PTHR21248:SF20">
    <property type="entry name" value="CARDIOLIPIN SYNTHASE YWIE-RELATED"/>
    <property type="match status" value="1"/>
</dbReference>
<gene>
    <name evidence="16" type="primary">cls_4</name>
    <name evidence="16" type="ORF">NCTC13163_02013</name>
</gene>
<keyword evidence="8 13" id="KW-0443">Lipid metabolism</keyword>
<evidence type="ECO:0000256" key="8">
    <source>
        <dbReference type="ARBA" id="ARBA00023098"/>
    </source>
</evidence>
<feature type="domain" description="PLD phosphodiesterase" evidence="15">
    <location>
        <begin position="238"/>
        <end position="265"/>
    </location>
</feature>
<keyword evidence="6" id="KW-0677">Repeat</keyword>
<dbReference type="CDD" id="cd09110">
    <property type="entry name" value="PLDc_CLS_1"/>
    <property type="match status" value="1"/>
</dbReference>
<dbReference type="GO" id="GO:0008808">
    <property type="term" value="F:cardiolipin synthase activity"/>
    <property type="evidence" value="ECO:0007669"/>
    <property type="project" value="UniProtKB-UniRule"/>
</dbReference>
<keyword evidence="5 13" id="KW-0812">Transmembrane</keyword>
<evidence type="ECO:0000256" key="10">
    <source>
        <dbReference type="ARBA" id="ARBA00023209"/>
    </source>
</evidence>
<feature type="active site" evidence="13">
    <location>
        <position position="245"/>
    </location>
</feature>
<evidence type="ECO:0000313" key="16">
    <source>
        <dbReference type="EMBL" id="STO08640.1"/>
    </source>
</evidence>
<dbReference type="SUPFAM" id="SSF56024">
    <property type="entry name" value="Phospholipase D/nuclease"/>
    <property type="match status" value="2"/>
</dbReference>
<evidence type="ECO:0000256" key="14">
    <source>
        <dbReference type="NCBIfam" id="TIGR04265"/>
    </source>
</evidence>
<feature type="transmembrane region" description="Helical" evidence="13">
    <location>
        <begin position="59"/>
        <end position="79"/>
    </location>
</feature>
<dbReference type="InterPro" id="IPR030874">
    <property type="entry name" value="Cardiolipin_synth_Firmi"/>
</dbReference>
<evidence type="ECO:0000256" key="9">
    <source>
        <dbReference type="ARBA" id="ARBA00023136"/>
    </source>
</evidence>
<name>A0A377FV05_9BACL</name>
<dbReference type="Gene3D" id="3.30.870.10">
    <property type="entry name" value="Endonuclease Chain A"/>
    <property type="match status" value="2"/>
</dbReference>
<dbReference type="OrthoDB" id="9762009at2"/>
<dbReference type="CDD" id="cd09112">
    <property type="entry name" value="PLDc_CLS_2"/>
    <property type="match status" value="1"/>
</dbReference>
<dbReference type="InterPro" id="IPR027379">
    <property type="entry name" value="CLS_N"/>
</dbReference>
<dbReference type="Pfam" id="PF13396">
    <property type="entry name" value="PLDc_N"/>
    <property type="match status" value="1"/>
</dbReference>
<feature type="transmembrane region" description="Helical" evidence="13">
    <location>
        <begin position="7"/>
        <end position="25"/>
    </location>
</feature>
<keyword evidence="2 13" id="KW-1003">Cell membrane</keyword>
<comment type="similarity">
    <text evidence="13">Belongs to the phospholipase D family. Cardiolipin synthase subfamily.</text>
</comment>
<dbReference type="Proteomes" id="UP000254060">
    <property type="component" value="Unassembled WGS sequence"/>
</dbReference>
<feature type="transmembrane region" description="Helical" evidence="13">
    <location>
        <begin position="31"/>
        <end position="50"/>
    </location>
</feature>
<evidence type="ECO:0000256" key="3">
    <source>
        <dbReference type="ARBA" id="ARBA00022516"/>
    </source>
</evidence>
<evidence type="ECO:0000256" key="5">
    <source>
        <dbReference type="ARBA" id="ARBA00022692"/>
    </source>
</evidence>
<dbReference type="EC" id="2.7.8.-" evidence="13 14"/>
<evidence type="ECO:0000256" key="4">
    <source>
        <dbReference type="ARBA" id="ARBA00022679"/>
    </source>
</evidence>
<evidence type="ECO:0000256" key="7">
    <source>
        <dbReference type="ARBA" id="ARBA00022989"/>
    </source>
</evidence>
<dbReference type="InterPro" id="IPR025202">
    <property type="entry name" value="PLD-like_dom"/>
</dbReference>
<dbReference type="InterPro" id="IPR001736">
    <property type="entry name" value="PLipase_D/transphosphatidylase"/>
</dbReference>
<evidence type="ECO:0000256" key="12">
    <source>
        <dbReference type="ARBA" id="ARBA00057569"/>
    </source>
</evidence>
<feature type="active site" evidence="13">
    <location>
        <position position="243"/>
    </location>
</feature>
<protein>
    <recommendedName>
        <fullName evidence="13 14">Cardiolipin synthase</fullName>
        <shortName evidence="13">CL synthase</shortName>
        <ecNumber evidence="13 14">2.7.8.-</ecNumber>
    </recommendedName>
</protein>
<evidence type="ECO:0000256" key="6">
    <source>
        <dbReference type="ARBA" id="ARBA00022737"/>
    </source>
</evidence>
<feature type="active site" evidence="13">
    <location>
        <position position="423"/>
    </location>
</feature>
<dbReference type="FunFam" id="3.30.870.10:FF:000021">
    <property type="entry name" value="Cardiolipin synthase"/>
    <property type="match status" value="1"/>
</dbReference>
<dbReference type="PROSITE" id="PS50035">
    <property type="entry name" value="PLD"/>
    <property type="match status" value="2"/>
</dbReference>
<dbReference type="Pfam" id="PF13091">
    <property type="entry name" value="PLDc_2"/>
    <property type="match status" value="2"/>
</dbReference>
<sequence>MLRRIQVLLSLILLAGLIAVLSYYWSSQVIGLFSILVFLTTFSILLVILLENRNPQRTLIWAIVMIGFPVVGLFAYFVFGQNYRRKRMFKEKAMLDEETYLAYRQKAMTLSPSLMFTHDDYEKLMHLTSSLNQLPVSSNTYTQILTNGEQKFSKLLPALKGATRHIHLEYYIFREDRISREIQRILIDKARSGVEVRFLYDAVGSIHTSGSFFDEMRQAGVHVQAFFPVVLPLVSSKTNYRNHRKVVVIDGTEAFTGGLNVGDEYLGEHSKFGFWRDTHLYVRGEGVSELQLIFLQDWYYMTGERLFTPFYLEPLETVRSASGGVQIVASGPDEPYETMKSIYFALINAAKKSVYISSPYLIPDEDIMSALKTASLSGIDVRIVLPSYPDHKIVFYASRSYYEELLSAGVKIYLYEEGFMHSKVIVVDDGLATIGTANMDFRSFHLNFEVNALLYNTNSVHQLKQDLYKDFEGSHELDLAAFSERPFLIKLVESLARMFSPLL</sequence>
<evidence type="ECO:0000256" key="2">
    <source>
        <dbReference type="ARBA" id="ARBA00022475"/>
    </source>
</evidence>
<keyword evidence="9 13" id="KW-0472">Membrane</keyword>
<accession>A0A377FV05</accession>
<proteinExistence type="inferred from homology"/>
<dbReference type="PANTHER" id="PTHR21248">
    <property type="entry name" value="CARDIOLIPIN SYNTHASE"/>
    <property type="match status" value="1"/>
</dbReference>